<keyword evidence="1 2" id="KW-0378">Hydrolase</keyword>
<reference evidence="4" key="1">
    <citation type="submission" date="2021-01" db="EMBL/GenBank/DDBJ databases">
        <authorList>
            <person name="Corre E."/>
            <person name="Pelletier E."/>
            <person name="Niang G."/>
            <person name="Scheremetjew M."/>
            <person name="Finn R."/>
            <person name="Kale V."/>
            <person name="Holt S."/>
            <person name="Cochrane G."/>
            <person name="Meng A."/>
            <person name="Brown T."/>
            <person name="Cohen L."/>
        </authorList>
    </citation>
    <scope>NUCLEOTIDE SEQUENCE</scope>
    <source>
        <strain evidence="4">CCMP1594</strain>
    </source>
</reference>
<dbReference type="InterPro" id="IPR020476">
    <property type="entry name" value="Nudix_hydrolase"/>
</dbReference>
<dbReference type="PROSITE" id="PS00893">
    <property type="entry name" value="NUDIX_BOX"/>
    <property type="match status" value="1"/>
</dbReference>
<dbReference type="InterPro" id="IPR015797">
    <property type="entry name" value="NUDIX_hydrolase-like_dom_sf"/>
</dbReference>
<dbReference type="PRINTS" id="PR00502">
    <property type="entry name" value="NUDIXFAMILY"/>
</dbReference>
<comment type="similarity">
    <text evidence="2">Belongs to the Nudix hydrolase family.</text>
</comment>
<protein>
    <recommendedName>
        <fullName evidence="3">Nudix hydrolase domain-containing protein</fullName>
    </recommendedName>
</protein>
<gene>
    <name evidence="4" type="ORF">EGYM00163_LOCUS19883</name>
</gene>
<dbReference type="GO" id="GO:0047631">
    <property type="term" value="F:ADP-ribose diphosphatase activity"/>
    <property type="evidence" value="ECO:0007669"/>
    <property type="project" value="TreeGrafter"/>
</dbReference>
<dbReference type="Pfam" id="PF00293">
    <property type="entry name" value="NUDIX"/>
    <property type="match status" value="1"/>
</dbReference>
<evidence type="ECO:0000256" key="2">
    <source>
        <dbReference type="RuleBase" id="RU003476"/>
    </source>
</evidence>
<dbReference type="GO" id="GO:0006753">
    <property type="term" value="P:nucleoside phosphate metabolic process"/>
    <property type="evidence" value="ECO:0007669"/>
    <property type="project" value="TreeGrafter"/>
</dbReference>
<dbReference type="EMBL" id="HBJA01056141">
    <property type="protein sequence ID" value="CAE0808752.1"/>
    <property type="molecule type" value="Transcribed_RNA"/>
</dbReference>
<dbReference type="SUPFAM" id="SSF55811">
    <property type="entry name" value="Nudix"/>
    <property type="match status" value="1"/>
</dbReference>
<accession>A0A7S4FQ73</accession>
<dbReference type="GO" id="GO:0019693">
    <property type="term" value="P:ribose phosphate metabolic process"/>
    <property type="evidence" value="ECO:0007669"/>
    <property type="project" value="TreeGrafter"/>
</dbReference>
<dbReference type="CDD" id="cd18888">
    <property type="entry name" value="NUDIX_ADPRase_Nudt5"/>
    <property type="match status" value="1"/>
</dbReference>
<evidence type="ECO:0000256" key="1">
    <source>
        <dbReference type="ARBA" id="ARBA00022801"/>
    </source>
</evidence>
<dbReference type="PANTHER" id="PTHR11839">
    <property type="entry name" value="UDP/ADP-SUGAR PYROPHOSPHATASE"/>
    <property type="match status" value="1"/>
</dbReference>
<dbReference type="PROSITE" id="PS51462">
    <property type="entry name" value="NUDIX"/>
    <property type="match status" value="1"/>
</dbReference>
<organism evidence="4">
    <name type="scientific">Eutreptiella gymnastica</name>
    <dbReference type="NCBI Taxonomy" id="73025"/>
    <lineage>
        <taxon>Eukaryota</taxon>
        <taxon>Discoba</taxon>
        <taxon>Euglenozoa</taxon>
        <taxon>Euglenida</taxon>
        <taxon>Spirocuta</taxon>
        <taxon>Euglenophyceae</taxon>
        <taxon>Eutreptiales</taxon>
        <taxon>Eutreptiaceae</taxon>
        <taxon>Eutreptiella</taxon>
    </lineage>
</organism>
<dbReference type="PANTHER" id="PTHR11839:SF1">
    <property type="entry name" value="ADP-SUGAR PYROPHOSPHATASE"/>
    <property type="match status" value="1"/>
</dbReference>
<dbReference type="Gene3D" id="3.90.79.10">
    <property type="entry name" value="Nucleoside Triphosphate Pyrophosphohydrolase"/>
    <property type="match status" value="1"/>
</dbReference>
<feature type="domain" description="Nudix hydrolase" evidence="3">
    <location>
        <begin position="95"/>
        <end position="241"/>
    </location>
</feature>
<dbReference type="InterPro" id="IPR020084">
    <property type="entry name" value="NUDIX_hydrolase_CS"/>
</dbReference>
<dbReference type="InterPro" id="IPR000086">
    <property type="entry name" value="NUDIX_hydrolase_dom"/>
</dbReference>
<name>A0A7S4FQ73_9EUGL</name>
<evidence type="ECO:0000259" key="3">
    <source>
        <dbReference type="PROSITE" id="PS51462"/>
    </source>
</evidence>
<dbReference type="AlphaFoldDB" id="A0A7S4FQ73"/>
<evidence type="ECO:0000313" key="4">
    <source>
        <dbReference type="EMBL" id="CAE0808752.1"/>
    </source>
</evidence>
<sequence>MPRGNSLRPGPSVRLGTCQAAISSSAPRHETAKKSMLMWHPCPDTGRLKNGQILRIDDLASTRWIKFQALQYKDPRGRVRSWDMVSRNGYLPPGPQVEADAVTIFPRLWREGEPAQTILVKQFRPPLGTATIEVPAGLIDEGETAEAAALRELQEETGYRVGTVASVSQPLALSPGLTNESTRLVVVDVDLDDPGNQDPQQKLDDEEDIEVEIVPLSGLLTRLREYQSDGYVVYDGLWCLAMGMTLGERGSPQG</sequence>
<proteinExistence type="inferred from homology"/>